<dbReference type="GO" id="GO:0019867">
    <property type="term" value="C:outer membrane"/>
    <property type="evidence" value="ECO:0007669"/>
    <property type="project" value="InterPro"/>
</dbReference>
<evidence type="ECO:0000313" key="3">
    <source>
        <dbReference type="Proteomes" id="UP000184498"/>
    </source>
</evidence>
<gene>
    <name evidence="2" type="ORF">SAMN05444371_1031</name>
</gene>
<dbReference type="InterPro" id="IPR045916">
    <property type="entry name" value="DUF5777"/>
</dbReference>
<name>A0A1M6PDR1_9FLAO</name>
<accession>A0A1M6PDR1</accession>
<dbReference type="STRING" id="216903.SAMN05444371_1031"/>
<feature type="domain" description="DUF5777" evidence="1">
    <location>
        <begin position="39"/>
        <end position="279"/>
    </location>
</feature>
<dbReference type="SUPFAM" id="SSF56935">
    <property type="entry name" value="Porins"/>
    <property type="match status" value="1"/>
</dbReference>
<protein>
    <submittedName>
        <fullName evidence="2">Outer membrane autotransporter barrel domain-containing protein</fullName>
    </submittedName>
</protein>
<proteinExistence type="predicted"/>
<dbReference type="EMBL" id="FRAM01000001">
    <property type="protein sequence ID" value="SHK06079.1"/>
    <property type="molecule type" value="Genomic_DNA"/>
</dbReference>
<reference evidence="3" key="1">
    <citation type="submission" date="2016-11" db="EMBL/GenBank/DDBJ databases">
        <authorList>
            <person name="Varghese N."/>
            <person name="Submissions S."/>
        </authorList>
    </citation>
    <scope>NUCLEOTIDE SEQUENCE [LARGE SCALE GENOMIC DNA]</scope>
    <source>
        <strain evidence="3">DSM 18016</strain>
    </source>
</reference>
<dbReference type="Proteomes" id="UP000184498">
    <property type="component" value="Unassembled WGS sequence"/>
</dbReference>
<dbReference type="InterPro" id="IPR006315">
    <property type="entry name" value="OM_autotransptr_brl_dom"/>
</dbReference>
<organism evidence="2 3">
    <name type="scientific">Epilithonimonas mollis</name>
    <dbReference type="NCBI Taxonomy" id="216903"/>
    <lineage>
        <taxon>Bacteria</taxon>
        <taxon>Pseudomonadati</taxon>
        <taxon>Bacteroidota</taxon>
        <taxon>Flavobacteriia</taxon>
        <taxon>Flavobacteriales</taxon>
        <taxon>Weeksellaceae</taxon>
        <taxon>Chryseobacterium group</taxon>
        <taxon>Epilithonimonas</taxon>
    </lineage>
</organism>
<dbReference type="Pfam" id="PF19089">
    <property type="entry name" value="DUF5777"/>
    <property type="match status" value="1"/>
</dbReference>
<sequence>MSRVLSFISLFILTFVYAQEDLLKEIDTAKTAEPYSPSFKALQVVTAQSTKMPAKKEFYLDISHRFGDVSDGFKNFFGLDNATTKLGVIYGLSDWLALSGSRHTYQKTYEFGAKYRLFKQEKESPFDIVGYNVMDINSELKKDNFPKLEFSDRLAYLSQLLISRRFTENLTLQLMPSFVHKNLIEPTIDSKNLFSTGLGGRYKISKRVSVNAEYFYNFDNKNFYKNPLSVGMDIDTGGHVFQLVFSNSQANTETGYITNATGDWGKGHFFFGFNLYRVF</sequence>
<evidence type="ECO:0000259" key="1">
    <source>
        <dbReference type="Pfam" id="PF19089"/>
    </source>
</evidence>
<dbReference type="NCBIfam" id="TIGR01414">
    <property type="entry name" value="autotrans_barl"/>
    <property type="match status" value="1"/>
</dbReference>
<dbReference type="OrthoDB" id="1117410at2"/>
<evidence type="ECO:0000313" key="2">
    <source>
        <dbReference type="EMBL" id="SHK06079.1"/>
    </source>
</evidence>
<dbReference type="RefSeq" id="WP_072996717.1">
    <property type="nucleotide sequence ID" value="NZ_FRAM01000001.1"/>
</dbReference>
<dbReference type="AlphaFoldDB" id="A0A1M6PDR1"/>
<keyword evidence="3" id="KW-1185">Reference proteome</keyword>